<dbReference type="PANTHER" id="PTHR12059:SF5">
    <property type="entry name" value="LARGE RIBOSOMAL SUBUNIT PROTEIN UL23M"/>
    <property type="match status" value="1"/>
</dbReference>
<sequence>IVGQRIYLPNFVIRLVRNSSPPGRPYDPYMATFRVPRSLTKMDIKSYLLAVYGVETTFIRTENFVSQITRSADGGRKVRMSKRTYKRAFVGLVDPFYYP</sequence>
<accession>A0A165DK59</accession>
<evidence type="ECO:0000256" key="3">
    <source>
        <dbReference type="ARBA" id="ARBA00023274"/>
    </source>
</evidence>
<dbReference type="SUPFAM" id="SSF54189">
    <property type="entry name" value="Ribosomal proteins S24e, L23 and L15e"/>
    <property type="match status" value="1"/>
</dbReference>
<dbReference type="InterPro" id="IPR012677">
    <property type="entry name" value="Nucleotide-bd_a/b_plait_sf"/>
</dbReference>
<dbReference type="GO" id="GO:0003735">
    <property type="term" value="F:structural constituent of ribosome"/>
    <property type="evidence" value="ECO:0007669"/>
    <property type="project" value="InterPro"/>
</dbReference>
<dbReference type="GO" id="GO:0005762">
    <property type="term" value="C:mitochondrial large ribosomal subunit"/>
    <property type="evidence" value="ECO:0007669"/>
    <property type="project" value="TreeGrafter"/>
</dbReference>
<dbReference type="FunCoup" id="A0A165DK59">
    <property type="interactions" value="114"/>
</dbReference>
<dbReference type="OrthoDB" id="275582at2759"/>
<evidence type="ECO:0000256" key="2">
    <source>
        <dbReference type="ARBA" id="ARBA00022980"/>
    </source>
</evidence>
<dbReference type="Gene3D" id="3.30.70.330">
    <property type="match status" value="1"/>
</dbReference>
<protein>
    <recommendedName>
        <fullName evidence="4">Large ribosomal subunit protein uL23m</fullName>
    </recommendedName>
</protein>
<dbReference type="EMBL" id="KV424049">
    <property type="protein sequence ID" value="KZT52987.1"/>
    <property type="molecule type" value="Genomic_DNA"/>
</dbReference>
<keyword evidence="3" id="KW-0687">Ribonucleoprotein</keyword>
<dbReference type="Pfam" id="PF00276">
    <property type="entry name" value="Ribosomal_L23"/>
    <property type="match status" value="1"/>
</dbReference>
<dbReference type="GO" id="GO:0032543">
    <property type="term" value="P:mitochondrial translation"/>
    <property type="evidence" value="ECO:0007669"/>
    <property type="project" value="TreeGrafter"/>
</dbReference>
<evidence type="ECO:0000313" key="5">
    <source>
        <dbReference type="EMBL" id="KZT52987.1"/>
    </source>
</evidence>
<name>A0A165DK59_9BASI</name>
<evidence type="ECO:0000313" key="6">
    <source>
        <dbReference type="Proteomes" id="UP000076842"/>
    </source>
</evidence>
<organism evidence="5 6">
    <name type="scientific">Calocera cornea HHB12733</name>
    <dbReference type="NCBI Taxonomy" id="1353952"/>
    <lineage>
        <taxon>Eukaryota</taxon>
        <taxon>Fungi</taxon>
        <taxon>Dikarya</taxon>
        <taxon>Basidiomycota</taxon>
        <taxon>Agaricomycotina</taxon>
        <taxon>Dacrymycetes</taxon>
        <taxon>Dacrymycetales</taxon>
        <taxon>Dacrymycetaceae</taxon>
        <taxon>Calocera</taxon>
    </lineage>
</organism>
<dbReference type="AlphaFoldDB" id="A0A165DK59"/>
<dbReference type="InterPro" id="IPR013025">
    <property type="entry name" value="Ribosomal_uL23-like"/>
</dbReference>
<evidence type="ECO:0000256" key="4">
    <source>
        <dbReference type="ARBA" id="ARBA00039977"/>
    </source>
</evidence>
<dbReference type="STRING" id="1353952.A0A165DK59"/>
<comment type="similarity">
    <text evidence="1">Belongs to the universal ribosomal protein uL23 family.</text>
</comment>
<gene>
    <name evidence="5" type="ORF">CALCODRAFT_423048</name>
</gene>
<keyword evidence="6" id="KW-1185">Reference proteome</keyword>
<dbReference type="Proteomes" id="UP000076842">
    <property type="component" value="Unassembled WGS sequence"/>
</dbReference>
<feature type="non-terminal residue" evidence="5">
    <location>
        <position position="1"/>
    </location>
</feature>
<reference evidence="5 6" key="1">
    <citation type="journal article" date="2016" name="Mol. Biol. Evol.">
        <title>Comparative Genomics of Early-Diverging Mushroom-Forming Fungi Provides Insights into the Origins of Lignocellulose Decay Capabilities.</title>
        <authorList>
            <person name="Nagy L.G."/>
            <person name="Riley R."/>
            <person name="Tritt A."/>
            <person name="Adam C."/>
            <person name="Daum C."/>
            <person name="Floudas D."/>
            <person name="Sun H."/>
            <person name="Yadav J.S."/>
            <person name="Pangilinan J."/>
            <person name="Larsson K.H."/>
            <person name="Matsuura K."/>
            <person name="Barry K."/>
            <person name="Labutti K."/>
            <person name="Kuo R."/>
            <person name="Ohm R.A."/>
            <person name="Bhattacharya S.S."/>
            <person name="Shirouzu T."/>
            <person name="Yoshinaga Y."/>
            <person name="Martin F.M."/>
            <person name="Grigoriev I.V."/>
            <person name="Hibbett D.S."/>
        </authorList>
    </citation>
    <scope>NUCLEOTIDE SEQUENCE [LARGE SCALE GENOMIC DNA]</scope>
    <source>
        <strain evidence="5 6">HHB12733</strain>
    </source>
</reference>
<dbReference type="PANTHER" id="PTHR12059">
    <property type="entry name" value="RIBOSOMAL PROTEIN L23-RELATED"/>
    <property type="match status" value="1"/>
</dbReference>
<dbReference type="InterPro" id="IPR012678">
    <property type="entry name" value="Ribosomal_uL23/eL15/eS24_sf"/>
</dbReference>
<keyword evidence="2" id="KW-0689">Ribosomal protein</keyword>
<proteinExistence type="inferred from homology"/>
<evidence type="ECO:0000256" key="1">
    <source>
        <dbReference type="ARBA" id="ARBA00006700"/>
    </source>
</evidence>
<dbReference type="InParanoid" id="A0A165DK59"/>
<feature type="non-terminal residue" evidence="5">
    <location>
        <position position="99"/>
    </location>
</feature>